<dbReference type="OrthoDB" id="5554151at2759"/>
<dbReference type="EMBL" id="ML119688">
    <property type="protein sequence ID" value="RPA80458.1"/>
    <property type="molecule type" value="Genomic_DNA"/>
</dbReference>
<evidence type="ECO:0008006" key="6">
    <source>
        <dbReference type="Google" id="ProtNLM"/>
    </source>
</evidence>
<keyword evidence="3" id="KW-0732">Signal</keyword>
<evidence type="ECO:0000313" key="4">
    <source>
        <dbReference type="EMBL" id="RPA80458.1"/>
    </source>
</evidence>
<feature type="signal peptide" evidence="3">
    <location>
        <begin position="1"/>
        <end position="24"/>
    </location>
</feature>
<comment type="similarity">
    <text evidence="1">Belongs to the SUN family.</text>
</comment>
<organism evidence="4 5">
    <name type="scientific">Ascobolus immersus RN42</name>
    <dbReference type="NCBI Taxonomy" id="1160509"/>
    <lineage>
        <taxon>Eukaryota</taxon>
        <taxon>Fungi</taxon>
        <taxon>Dikarya</taxon>
        <taxon>Ascomycota</taxon>
        <taxon>Pezizomycotina</taxon>
        <taxon>Pezizomycetes</taxon>
        <taxon>Pezizales</taxon>
        <taxon>Ascobolaceae</taxon>
        <taxon>Ascobolus</taxon>
    </lineage>
</organism>
<dbReference type="Pfam" id="PF03856">
    <property type="entry name" value="SUN"/>
    <property type="match status" value="1"/>
</dbReference>
<sequence>MRSDSIVAVLGATSVALLTTFVAADGQAHASVARRHMHHHSKREGGVERRGGGQCQFPTNAGLVSVTPGEQNAGWALSPDQPCKPGMYCPYACPPGQLMNQWDPSATTYSYPKSQNGGLYCNEDGVIEKPFPNKPLCVAGTGTIGAVNKAAGGSVAICQTVLPGNEAMLIPTHVGGTAGLAVPDESYWASTAAHYYINPPGVSTEEGCVWGTKEQPVGNWSPYVAGANTVDGTTFVKIGWNPIYIEPDVPFRNQRPDFGVKIECDGGGCEGLPCEIDPAVHAVNEVSQDNAAGAGGANFCVVTVPEGSHANVVIFDAGEGSGGGGSGDNDDDEEEEEEEEEEEHEDEGEEEEEEEEEDDEPKKDVIVPSKPGSTKVKSPEKTSTSSSSEKTSQTSTRIIAKPTAKAVQKEAVTPSSPGSKPKSLWVGKKSTSTAAGSKATSGPKMKAASLEGDDMSLLSTSQADGSEDSADSSLQQPDGKRKQAASSGVKISTGFGLLCAFVGGAAVLLI</sequence>
<evidence type="ECO:0000256" key="3">
    <source>
        <dbReference type="SAM" id="SignalP"/>
    </source>
</evidence>
<feature type="region of interest" description="Disordered" evidence="2">
    <location>
        <begin position="315"/>
        <end position="486"/>
    </location>
</feature>
<gene>
    <name evidence="4" type="ORF">BJ508DRAFT_129636</name>
</gene>
<dbReference type="STRING" id="1160509.A0A3N4I6Z7"/>
<proteinExistence type="inferred from homology"/>
<feature type="chain" id="PRO_5018027292" description="SUN-domain-containing protein" evidence="3">
    <location>
        <begin position="25"/>
        <end position="510"/>
    </location>
</feature>
<dbReference type="InterPro" id="IPR053088">
    <property type="entry name" value="Beta-glucosidase/SUN-like"/>
</dbReference>
<dbReference type="PANTHER" id="PTHR31654:SF0">
    <property type="entry name" value="SECRETED BETA-GLUCOSIDASE ADG3-RELATED"/>
    <property type="match status" value="1"/>
</dbReference>
<feature type="compositionally biased region" description="Low complexity" evidence="2">
    <location>
        <begin position="427"/>
        <end position="442"/>
    </location>
</feature>
<dbReference type="Proteomes" id="UP000275078">
    <property type="component" value="Unassembled WGS sequence"/>
</dbReference>
<feature type="compositionally biased region" description="Low complexity" evidence="2">
    <location>
        <begin position="373"/>
        <end position="396"/>
    </location>
</feature>
<evidence type="ECO:0000313" key="5">
    <source>
        <dbReference type="Proteomes" id="UP000275078"/>
    </source>
</evidence>
<reference evidence="4 5" key="1">
    <citation type="journal article" date="2018" name="Nat. Ecol. Evol.">
        <title>Pezizomycetes genomes reveal the molecular basis of ectomycorrhizal truffle lifestyle.</title>
        <authorList>
            <person name="Murat C."/>
            <person name="Payen T."/>
            <person name="Noel B."/>
            <person name="Kuo A."/>
            <person name="Morin E."/>
            <person name="Chen J."/>
            <person name="Kohler A."/>
            <person name="Krizsan K."/>
            <person name="Balestrini R."/>
            <person name="Da Silva C."/>
            <person name="Montanini B."/>
            <person name="Hainaut M."/>
            <person name="Levati E."/>
            <person name="Barry K.W."/>
            <person name="Belfiori B."/>
            <person name="Cichocki N."/>
            <person name="Clum A."/>
            <person name="Dockter R.B."/>
            <person name="Fauchery L."/>
            <person name="Guy J."/>
            <person name="Iotti M."/>
            <person name="Le Tacon F."/>
            <person name="Lindquist E.A."/>
            <person name="Lipzen A."/>
            <person name="Malagnac F."/>
            <person name="Mello A."/>
            <person name="Molinier V."/>
            <person name="Miyauchi S."/>
            <person name="Poulain J."/>
            <person name="Riccioni C."/>
            <person name="Rubini A."/>
            <person name="Sitrit Y."/>
            <person name="Splivallo R."/>
            <person name="Traeger S."/>
            <person name="Wang M."/>
            <person name="Zifcakova L."/>
            <person name="Wipf D."/>
            <person name="Zambonelli A."/>
            <person name="Paolocci F."/>
            <person name="Nowrousian M."/>
            <person name="Ottonello S."/>
            <person name="Baldrian P."/>
            <person name="Spatafora J.W."/>
            <person name="Henrissat B."/>
            <person name="Nagy L.G."/>
            <person name="Aury J.M."/>
            <person name="Wincker P."/>
            <person name="Grigoriev I.V."/>
            <person name="Bonfante P."/>
            <person name="Martin F.M."/>
        </authorList>
    </citation>
    <scope>NUCLEOTIDE SEQUENCE [LARGE SCALE GENOMIC DNA]</scope>
    <source>
        <strain evidence="4 5">RN42</strain>
    </source>
</reference>
<evidence type="ECO:0000256" key="2">
    <source>
        <dbReference type="SAM" id="MobiDB-lite"/>
    </source>
</evidence>
<feature type="compositionally biased region" description="Acidic residues" evidence="2">
    <location>
        <begin position="328"/>
        <end position="359"/>
    </location>
</feature>
<name>A0A3N4I6Z7_ASCIM</name>
<dbReference type="InterPro" id="IPR005556">
    <property type="entry name" value="SUN"/>
</dbReference>
<dbReference type="AlphaFoldDB" id="A0A3N4I6Z7"/>
<dbReference type="PANTHER" id="PTHR31654">
    <property type="entry name" value="SECRETED BETA-GLUCOSIDASE ADG3-RELATED"/>
    <property type="match status" value="1"/>
</dbReference>
<accession>A0A3N4I6Z7</accession>
<protein>
    <recommendedName>
        <fullName evidence="6">SUN-domain-containing protein</fullName>
    </recommendedName>
</protein>
<evidence type="ECO:0000256" key="1">
    <source>
        <dbReference type="ARBA" id="ARBA00010579"/>
    </source>
</evidence>
<keyword evidence="5" id="KW-1185">Reference proteome</keyword>